<dbReference type="InterPro" id="IPR036028">
    <property type="entry name" value="SH3-like_dom_sf"/>
</dbReference>
<dbReference type="EMBL" id="JBAMIC010000004">
    <property type="protein sequence ID" value="KAK7108257.1"/>
    <property type="molecule type" value="Genomic_DNA"/>
</dbReference>
<feature type="domain" description="SH3" evidence="4">
    <location>
        <begin position="102"/>
        <end position="161"/>
    </location>
</feature>
<feature type="compositionally biased region" description="Basic and acidic residues" evidence="3">
    <location>
        <begin position="56"/>
        <end position="85"/>
    </location>
</feature>
<dbReference type="GO" id="GO:0016477">
    <property type="term" value="P:cell migration"/>
    <property type="evidence" value="ECO:0007669"/>
    <property type="project" value="TreeGrafter"/>
</dbReference>
<dbReference type="Pfam" id="PF07653">
    <property type="entry name" value="SH3_2"/>
    <property type="match status" value="1"/>
</dbReference>
<feature type="region of interest" description="Disordered" evidence="3">
    <location>
        <begin position="199"/>
        <end position="240"/>
    </location>
</feature>
<reference evidence="5 6" key="1">
    <citation type="submission" date="2024-02" db="EMBL/GenBank/DDBJ databases">
        <title>Chromosome-scale genome assembly of the rough periwinkle Littorina saxatilis.</title>
        <authorList>
            <person name="De Jode A."/>
            <person name="Faria R."/>
            <person name="Formenti G."/>
            <person name="Sims Y."/>
            <person name="Smith T.P."/>
            <person name="Tracey A."/>
            <person name="Wood J.M.D."/>
            <person name="Zagrodzka Z.B."/>
            <person name="Johannesson K."/>
            <person name="Butlin R.K."/>
            <person name="Leder E.H."/>
        </authorList>
    </citation>
    <scope>NUCLEOTIDE SEQUENCE [LARGE SCALE GENOMIC DNA]</scope>
    <source>
        <strain evidence="5">Snail1</strain>
        <tissue evidence="5">Muscle</tissue>
    </source>
</reference>
<evidence type="ECO:0000256" key="1">
    <source>
        <dbReference type="ARBA" id="ARBA00022443"/>
    </source>
</evidence>
<feature type="region of interest" description="Disordered" evidence="3">
    <location>
        <begin position="304"/>
        <end position="551"/>
    </location>
</feature>
<feature type="compositionally biased region" description="Basic residues" evidence="3">
    <location>
        <begin position="343"/>
        <end position="355"/>
    </location>
</feature>
<dbReference type="Pfam" id="PF00018">
    <property type="entry name" value="SH3_1"/>
    <property type="match status" value="1"/>
</dbReference>
<dbReference type="GO" id="GO:0007015">
    <property type="term" value="P:actin filament organization"/>
    <property type="evidence" value="ECO:0007669"/>
    <property type="project" value="TreeGrafter"/>
</dbReference>
<dbReference type="InterPro" id="IPR050384">
    <property type="entry name" value="Endophilin_SH3RF"/>
</dbReference>
<feature type="compositionally biased region" description="Basic and acidic residues" evidence="3">
    <location>
        <begin position="387"/>
        <end position="415"/>
    </location>
</feature>
<organism evidence="5 6">
    <name type="scientific">Littorina saxatilis</name>
    <dbReference type="NCBI Taxonomy" id="31220"/>
    <lineage>
        <taxon>Eukaryota</taxon>
        <taxon>Metazoa</taxon>
        <taxon>Spiralia</taxon>
        <taxon>Lophotrochozoa</taxon>
        <taxon>Mollusca</taxon>
        <taxon>Gastropoda</taxon>
        <taxon>Caenogastropoda</taxon>
        <taxon>Littorinimorpha</taxon>
        <taxon>Littorinoidea</taxon>
        <taxon>Littorinidae</taxon>
        <taxon>Littorina</taxon>
    </lineage>
</organism>
<name>A0AAN9GH49_9CAEN</name>
<proteinExistence type="predicted"/>
<dbReference type="Gene3D" id="2.30.30.40">
    <property type="entry name" value="SH3 Domains"/>
    <property type="match status" value="3"/>
</dbReference>
<feature type="domain" description="SH3" evidence="4">
    <location>
        <begin position="1"/>
        <end position="58"/>
    </location>
</feature>
<sequence>MAEAVVEFDYDAEQEDELTLRAGDIIKHVITAEGGWWEGELNGKKGMFPENFVKLKPKESGTKKDEKREATQRKSVRELANKFKDGVPLPGAQGSVKKKEPVKNKKCKVMFDYKAENEDELDLSVGQTIDFIKEVEEGWWEGMAGGKSGVFPSNFVEMIEDTEGEQPATNAGSGEKDPDFQEIKGKKVMGVGLGNIFQGGPIKLRNTGKKPDAGKPPKPDEKEPKLPATGPPDITKREKQGTVERAVVRYSYAAEQPDEISLKEGEVIRILDKHLEDEGWWRGEVHGKVGVFPDNFVELIPIQEEPAKAPKKPPPPVAKNMYPKLPDKAPSIEEKTISAKKDPGRRKSGLTKRRVRLEEVPEKAAGVAALKKPMAPPPVGKKPGVTHKVEAPLKPDPPKPSEPARVELRNKDLSNNHHAPSDSNKTEDGEEDNFDALESSSQKLTHLTALRAKGPKKRPPSTVLLPTDIDKASDADEVTKERNHVQPEKPPPPVTKEQKHISPVEAEHGYRHDPHINAPRGHHEVRNTHTSAPPPRPPEPSRPSEASADNPALARLVEDLQREVRDMRTQTVSKNDYNDLRSDYLRLKQDFEVFRANHSKKLRELMMEVDDEKKLRLNTQVEMERVKKLLAETHV</sequence>
<feature type="compositionally biased region" description="Pro residues" evidence="3">
    <location>
        <begin position="532"/>
        <end position="541"/>
    </location>
</feature>
<feature type="compositionally biased region" description="Basic and acidic residues" evidence="3">
    <location>
        <begin position="496"/>
        <end position="527"/>
    </location>
</feature>
<dbReference type="SMART" id="SM00326">
    <property type="entry name" value="SH3"/>
    <property type="match status" value="3"/>
</dbReference>
<protein>
    <recommendedName>
        <fullName evidence="4">SH3 domain-containing protein</fullName>
    </recommendedName>
</protein>
<feature type="compositionally biased region" description="Basic and acidic residues" evidence="3">
    <location>
        <begin position="325"/>
        <end position="342"/>
    </location>
</feature>
<dbReference type="Proteomes" id="UP001374579">
    <property type="component" value="Unassembled WGS sequence"/>
</dbReference>
<dbReference type="PANTHER" id="PTHR14167">
    <property type="entry name" value="SH3 DOMAIN-CONTAINING"/>
    <property type="match status" value="1"/>
</dbReference>
<evidence type="ECO:0000256" key="2">
    <source>
        <dbReference type="PROSITE-ProRule" id="PRU00192"/>
    </source>
</evidence>
<accession>A0AAN9GH49</accession>
<keyword evidence="1 2" id="KW-0728">SH3 domain</keyword>
<evidence type="ECO:0000259" key="4">
    <source>
        <dbReference type="PROSITE" id="PS50002"/>
    </source>
</evidence>
<feature type="compositionally biased region" description="Basic and acidic residues" evidence="3">
    <location>
        <begin position="468"/>
        <end position="487"/>
    </location>
</feature>
<dbReference type="PRINTS" id="PR00499">
    <property type="entry name" value="P67PHOX"/>
</dbReference>
<feature type="compositionally biased region" description="Basic and acidic residues" evidence="3">
    <location>
        <begin position="209"/>
        <end position="225"/>
    </location>
</feature>
<gene>
    <name evidence="5" type="ORF">V1264_016025</name>
</gene>
<feature type="region of interest" description="Disordered" evidence="3">
    <location>
        <begin position="54"/>
        <end position="99"/>
    </location>
</feature>
<dbReference type="PROSITE" id="PS50002">
    <property type="entry name" value="SH3"/>
    <property type="match status" value="3"/>
</dbReference>
<dbReference type="CDD" id="cd11874">
    <property type="entry name" value="SH3_CD2AP-like_2"/>
    <property type="match status" value="1"/>
</dbReference>
<dbReference type="PRINTS" id="PR00452">
    <property type="entry name" value="SH3DOMAIN"/>
</dbReference>
<evidence type="ECO:0000256" key="3">
    <source>
        <dbReference type="SAM" id="MobiDB-lite"/>
    </source>
</evidence>
<dbReference type="PANTHER" id="PTHR14167:SF92">
    <property type="entry name" value="CIN85 AND CD2AP RELATED, ISOFORM J"/>
    <property type="match status" value="1"/>
</dbReference>
<dbReference type="CDD" id="cd11873">
    <property type="entry name" value="SH3_CD2AP-like_1"/>
    <property type="match status" value="1"/>
</dbReference>
<dbReference type="Pfam" id="PF14604">
    <property type="entry name" value="SH3_9"/>
    <property type="match status" value="1"/>
</dbReference>
<comment type="caution">
    <text evidence="5">The sequence shown here is derived from an EMBL/GenBank/DDBJ whole genome shotgun (WGS) entry which is preliminary data.</text>
</comment>
<dbReference type="SUPFAM" id="SSF50044">
    <property type="entry name" value="SH3-domain"/>
    <property type="match status" value="3"/>
</dbReference>
<evidence type="ECO:0000313" key="6">
    <source>
        <dbReference type="Proteomes" id="UP001374579"/>
    </source>
</evidence>
<dbReference type="InterPro" id="IPR001452">
    <property type="entry name" value="SH3_domain"/>
</dbReference>
<evidence type="ECO:0000313" key="5">
    <source>
        <dbReference type="EMBL" id="KAK7108257.1"/>
    </source>
</evidence>
<keyword evidence="6" id="KW-1185">Reference proteome</keyword>
<dbReference type="FunFam" id="2.30.30.40:FF:000072">
    <property type="entry name" value="Unconventional Myosin IB"/>
    <property type="match status" value="1"/>
</dbReference>
<feature type="domain" description="SH3" evidence="4">
    <location>
        <begin position="241"/>
        <end position="302"/>
    </location>
</feature>
<dbReference type="AlphaFoldDB" id="A0AAN9GH49"/>